<accession>A0A1S9P9D3</accession>
<dbReference type="SUPFAM" id="SSF63829">
    <property type="entry name" value="Calcium-dependent phosphotriesterase"/>
    <property type="match status" value="1"/>
</dbReference>
<feature type="domain" description="Ig-like" evidence="2">
    <location>
        <begin position="711"/>
        <end position="790"/>
    </location>
</feature>
<evidence type="ECO:0000256" key="1">
    <source>
        <dbReference type="SAM" id="SignalP"/>
    </source>
</evidence>
<dbReference type="Pfam" id="PF02368">
    <property type="entry name" value="Big_2"/>
    <property type="match status" value="1"/>
</dbReference>
<feature type="chain" id="PRO_5013204676" description="Ig-like domain-containing protein" evidence="1">
    <location>
        <begin position="31"/>
        <end position="882"/>
    </location>
</feature>
<dbReference type="InterPro" id="IPR011042">
    <property type="entry name" value="6-blade_b-propeller_TolB-like"/>
</dbReference>
<dbReference type="Pfam" id="PF13585">
    <property type="entry name" value="CHU_C"/>
    <property type="match status" value="1"/>
</dbReference>
<protein>
    <recommendedName>
        <fullName evidence="2">Ig-like domain-containing protein</fullName>
    </recommendedName>
</protein>
<name>A0A1S9P9D3_9SPHI</name>
<dbReference type="InterPro" id="IPR008964">
    <property type="entry name" value="Invasin/intimin_cell_adhesion"/>
</dbReference>
<evidence type="ECO:0000313" key="4">
    <source>
        <dbReference type="Proteomes" id="UP000189739"/>
    </source>
</evidence>
<dbReference type="PANTHER" id="PTHR13833:SF71">
    <property type="entry name" value="NHL DOMAIN-CONTAINING PROTEIN"/>
    <property type="match status" value="1"/>
</dbReference>
<organism evidence="3 4">
    <name type="scientific">Mucilaginibacter pedocola</name>
    <dbReference type="NCBI Taxonomy" id="1792845"/>
    <lineage>
        <taxon>Bacteria</taxon>
        <taxon>Pseudomonadati</taxon>
        <taxon>Bacteroidota</taxon>
        <taxon>Sphingobacteriia</taxon>
        <taxon>Sphingobacteriales</taxon>
        <taxon>Sphingobacteriaceae</taxon>
        <taxon>Mucilaginibacter</taxon>
    </lineage>
</organism>
<dbReference type="SUPFAM" id="SSF49373">
    <property type="entry name" value="Invasin/intimin cell-adhesion fragments"/>
    <property type="match status" value="2"/>
</dbReference>
<dbReference type="Proteomes" id="UP000189739">
    <property type="component" value="Unassembled WGS sequence"/>
</dbReference>
<evidence type="ECO:0000313" key="3">
    <source>
        <dbReference type="EMBL" id="OOQ57594.1"/>
    </source>
</evidence>
<dbReference type="Gene3D" id="2.120.10.30">
    <property type="entry name" value="TolB, C-terminal domain"/>
    <property type="match status" value="3"/>
</dbReference>
<dbReference type="SUPFAM" id="SSF49313">
    <property type="entry name" value="Cadherin-like"/>
    <property type="match status" value="1"/>
</dbReference>
<dbReference type="Gene3D" id="2.60.40.1080">
    <property type="match status" value="2"/>
</dbReference>
<feature type="signal peptide" evidence="1">
    <location>
        <begin position="1"/>
        <end position="30"/>
    </location>
</feature>
<reference evidence="3 4" key="1">
    <citation type="submission" date="2016-07" db="EMBL/GenBank/DDBJ databases">
        <title>Genomic analysis of zinc-resistant bacterium Mucilaginibacter pedocola TBZ30.</title>
        <authorList>
            <person name="Huang J."/>
            <person name="Tang J."/>
        </authorList>
    </citation>
    <scope>NUCLEOTIDE SEQUENCE [LARGE SCALE GENOMIC DNA]</scope>
    <source>
        <strain evidence="3 4">TBZ30</strain>
    </source>
</reference>
<dbReference type="AlphaFoldDB" id="A0A1S9P9D3"/>
<proteinExistence type="predicted"/>
<dbReference type="InterPro" id="IPR015919">
    <property type="entry name" value="Cadherin-like_sf"/>
</dbReference>
<dbReference type="NCBIfam" id="TIGR04131">
    <property type="entry name" value="Bac_Flav_CTERM"/>
    <property type="match status" value="1"/>
</dbReference>
<dbReference type="InterPro" id="IPR026341">
    <property type="entry name" value="T9SS_type_B"/>
</dbReference>
<dbReference type="InterPro" id="IPR013783">
    <property type="entry name" value="Ig-like_fold"/>
</dbReference>
<dbReference type="GO" id="GO:0016020">
    <property type="term" value="C:membrane"/>
    <property type="evidence" value="ECO:0007669"/>
    <property type="project" value="InterPro"/>
</dbReference>
<gene>
    <name evidence="3" type="ORF">BC343_12360</name>
</gene>
<dbReference type="STRING" id="1792845.BC343_12360"/>
<evidence type="ECO:0000259" key="2">
    <source>
        <dbReference type="PROSITE" id="PS50835"/>
    </source>
</evidence>
<dbReference type="InterPro" id="IPR007110">
    <property type="entry name" value="Ig-like_dom"/>
</dbReference>
<keyword evidence="1" id="KW-0732">Signal</keyword>
<comment type="caution">
    <text evidence="3">The sequence shown here is derived from an EMBL/GenBank/DDBJ whole genome shotgun (WGS) entry which is preliminary data.</text>
</comment>
<dbReference type="PANTHER" id="PTHR13833">
    <property type="match status" value="1"/>
</dbReference>
<dbReference type="Gene3D" id="2.40.10.500">
    <property type="match status" value="1"/>
</dbReference>
<dbReference type="Gene3D" id="2.60.40.10">
    <property type="entry name" value="Immunoglobulins"/>
    <property type="match status" value="2"/>
</dbReference>
<dbReference type="PROSITE" id="PS50835">
    <property type="entry name" value="IG_LIKE"/>
    <property type="match status" value="2"/>
</dbReference>
<dbReference type="GO" id="GO:0005509">
    <property type="term" value="F:calcium ion binding"/>
    <property type="evidence" value="ECO:0007669"/>
    <property type="project" value="InterPro"/>
</dbReference>
<dbReference type="EMBL" id="MBTF01000035">
    <property type="protein sequence ID" value="OOQ57594.1"/>
    <property type="molecule type" value="Genomic_DNA"/>
</dbReference>
<dbReference type="Pfam" id="PF05345">
    <property type="entry name" value="He_PIG"/>
    <property type="match status" value="1"/>
</dbReference>
<feature type="domain" description="Ig-like" evidence="2">
    <location>
        <begin position="620"/>
        <end position="704"/>
    </location>
</feature>
<keyword evidence="4" id="KW-1185">Reference proteome</keyword>
<dbReference type="InterPro" id="IPR003343">
    <property type="entry name" value="Big_2"/>
</dbReference>
<sequence>MFYNRGLMHNKTFRIILCFFFLLCSVAARAQKPHYVVKYSEPQGSKKAVNSKVAVNQLINGILPPLISYQTPQAYVINSTISALAPQNDGGAVPAATYGQVSDFASGFGTTTGVTVDAAGALYVADWSANTIIKITSSGQRSVFAGSGGVGSSNGQGTLASFNTPDALATDAAGNIYVADQANSMIRKITPGGLVTTLAGSTSPGYADGTGTAATFDNPRGLAIDAENIVYVADQGNNLIRKITPSGEVTTYAGIKAGGNTDGPRLLASFSSPTGVDVDAYGNLYVSDGANGTIRKISAAGIVSTLARGLSFPRELRVDGTGNIYVADQNEGRIKRISPTGVVTVVAGNGAGSGSNFFGSPIGLMLDGLGNLYVGSGGQAKKVVISGYTIDKALPPGMSFDVKTGIITGTPTSLWPATDYTITAYNGGGSNTTVLNISVLATAPLKQSIITLPSQNNPPLDANNNYPPRGTSTNNETPITYTSTNPAVAVPTADGLIHLVGPGITTIIANQAGNANYYPAQPVSQQLTVVEYLEVAMLPIPAKSVCDGDFDTETGTSNQTIPLIFTSTNPAVATVSQTGRVHIVGPGTTTITLSQNANPPLYVSAVPVSQTLTVVAPQAPSATISANYASPCEGGTITFTAATQNAGANPTYKWMVNSSSAGTNSNRFVSSALKTGDIVTCIVTNTDDNCVANYPATSDPVTISLITPQTPSLSIEASATSVLEGTTITFTATVTGATGVVDYQWFVNGEAAGTNSAIFESNTFANNDVVTCIATPVAACSTPANSLPITVYVVERITAPNTFTPNADGVNDVWNISGIASYPKCVVSIYNRYGSSVFQSRGYQKPWDGTNGGKILPAGTYYYVIELKYKSQRIAGYLTLLR</sequence>